<dbReference type="SUPFAM" id="SSF57845">
    <property type="entry name" value="B-box zinc-binding domain"/>
    <property type="match status" value="1"/>
</dbReference>
<evidence type="ECO:0000256" key="7">
    <source>
        <dbReference type="SAM" id="Phobius"/>
    </source>
</evidence>
<evidence type="ECO:0000259" key="8">
    <source>
        <dbReference type="Pfam" id="PF01694"/>
    </source>
</evidence>
<dbReference type="EMBL" id="JBHSXX010000001">
    <property type="protein sequence ID" value="MFC6865659.1"/>
    <property type="molecule type" value="Genomic_DNA"/>
</dbReference>
<dbReference type="InterPro" id="IPR035952">
    <property type="entry name" value="Rhomboid-like_sf"/>
</dbReference>
<comment type="caution">
    <text evidence="9">The sequence shown here is derived from an EMBL/GenBank/DDBJ whole genome shotgun (WGS) entry which is preliminary data.</text>
</comment>
<proteinExistence type="inferred from homology"/>
<gene>
    <name evidence="9" type="ORF">ACFQGD_00705</name>
</gene>
<feature type="transmembrane region" description="Helical" evidence="7">
    <location>
        <begin position="83"/>
        <end position="104"/>
    </location>
</feature>
<keyword evidence="10" id="KW-1185">Reference proteome</keyword>
<feature type="transmembrane region" description="Helical" evidence="7">
    <location>
        <begin position="269"/>
        <end position="288"/>
    </location>
</feature>
<keyword evidence="5 7" id="KW-1133">Transmembrane helix</keyword>
<evidence type="ECO:0000313" key="9">
    <source>
        <dbReference type="EMBL" id="MFC6865659.1"/>
    </source>
</evidence>
<evidence type="ECO:0000256" key="1">
    <source>
        <dbReference type="ARBA" id="ARBA00004141"/>
    </source>
</evidence>
<dbReference type="Gene3D" id="1.20.1540.10">
    <property type="entry name" value="Rhomboid-like"/>
    <property type="match status" value="1"/>
</dbReference>
<dbReference type="Pfam" id="PF01694">
    <property type="entry name" value="Rhomboid"/>
    <property type="match status" value="1"/>
</dbReference>
<feature type="transmembrane region" description="Helical" evidence="7">
    <location>
        <begin position="221"/>
        <end position="238"/>
    </location>
</feature>
<dbReference type="GO" id="GO:0006508">
    <property type="term" value="P:proteolysis"/>
    <property type="evidence" value="ECO:0007669"/>
    <property type="project" value="UniProtKB-KW"/>
</dbReference>
<dbReference type="InterPro" id="IPR022764">
    <property type="entry name" value="Peptidase_S54_rhomboid_dom"/>
</dbReference>
<dbReference type="EC" id="3.4.21.-" evidence="9"/>
<evidence type="ECO:0000256" key="2">
    <source>
        <dbReference type="ARBA" id="ARBA00009045"/>
    </source>
</evidence>
<dbReference type="SUPFAM" id="SSF144091">
    <property type="entry name" value="Rhomboid-like"/>
    <property type="match status" value="1"/>
</dbReference>
<feature type="domain" description="Peptidase S54 rhomboid" evidence="8">
    <location>
        <begin position="130"/>
        <end position="261"/>
    </location>
</feature>
<keyword evidence="9" id="KW-0645">Protease</keyword>
<evidence type="ECO:0000256" key="4">
    <source>
        <dbReference type="ARBA" id="ARBA00022801"/>
    </source>
</evidence>
<evidence type="ECO:0000313" key="10">
    <source>
        <dbReference type="Proteomes" id="UP001596337"/>
    </source>
</evidence>
<dbReference type="RefSeq" id="WP_345392158.1">
    <property type="nucleotide sequence ID" value="NZ_BAABLA010000007.1"/>
</dbReference>
<name>A0ABW2BSW3_9PSEU</name>
<feature type="transmembrane region" description="Helical" evidence="7">
    <location>
        <begin position="244"/>
        <end position="262"/>
    </location>
</feature>
<dbReference type="Proteomes" id="UP001596337">
    <property type="component" value="Unassembled WGS sequence"/>
</dbReference>
<dbReference type="PANTHER" id="PTHR43731:SF14">
    <property type="entry name" value="PRESENILIN-ASSOCIATED RHOMBOID-LIKE PROTEIN, MITOCHONDRIAL"/>
    <property type="match status" value="1"/>
</dbReference>
<dbReference type="InterPro" id="IPR050925">
    <property type="entry name" value="Rhomboid_protease_S54"/>
</dbReference>
<sequence length="312" mass="33389">MSEQAEQHTMNTCWWHPDRQTGLRCARCERPACPECLREASVGYHCVDCVHSARKQAKARAASYRKAGFGYRTVAGARASSRVVVTPVLIAINAIVFVVTAAQAQSVMANQASPLFAEGTLFTPAIAVNGEWWRLVTSGFLHFGLLHLAVNMLMLWLLGRDLELLLGKIRYTVVYLLSLLGGSVAVFTFESLLKSTAGASGALYGVLGGMLVAVLRLKLNATPVIGVIAINLFISVQIEAISLLGHLGGLVIGALATAAMVYAPERRRVAMQTTVAVLLLAAMVGIVLTRDAQLTTDYICSQVNCFAPGTNA</sequence>
<dbReference type="PANTHER" id="PTHR43731">
    <property type="entry name" value="RHOMBOID PROTEASE"/>
    <property type="match status" value="1"/>
</dbReference>
<comment type="similarity">
    <text evidence="2">Belongs to the peptidase S54 family.</text>
</comment>
<reference evidence="10" key="1">
    <citation type="journal article" date="2019" name="Int. J. Syst. Evol. Microbiol.">
        <title>The Global Catalogue of Microorganisms (GCM) 10K type strain sequencing project: providing services to taxonomists for standard genome sequencing and annotation.</title>
        <authorList>
            <consortium name="The Broad Institute Genomics Platform"/>
            <consortium name="The Broad Institute Genome Sequencing Center for Infectious Disease"/>
            <person name="Wu L."/>
            <person name="Ma J."/>
        </authorList>
    </citation>
    <scope>NUCLEOTIDE SEQUENCE [LARGE SCALE GENOMIC DNA]</scope>
    <source>
        <strain evidence="10">KCTC 32255</strain>
    </source>
</reference>
<protein>
    <submittedName>
        <fullName evidence="9">Rhomboid family intramembrane serine protease</fullName>
        <ecNumber evidence="9">3.4.21.-</ecNumber>
    </submittedName>
</protein>
<evidence type="ECO:0000256" key="5">
    <source>
        <dbReference type="ARBA" id="ARBA00022989"/>
    </source>
</evidence>
<keyword evidence="3 7" id="KW-0812">Transmembrane</keyword>
<dbReference type="GO" id="GO:0008233">
    <property type="term" value="F:peptidase activity"/>
    <property type="evidence" value="ECO:0007669"/>
    <property type="project" value="UniProtKB-KW"/>
</dbReference>
<accession>A0ABW2BSW3</accession>
<feature type="transmembrane region" description="Helical" evidence="7">
    <location>
        <begin position="171"/>
        <end position="189"/>
    </location>
</feature>
<keyword evidence="4 9" id="KW-0378">Hydrolase</keyword>
<organism evidence="9 10">
    <name type="scientific">Haloechinothrix salitolerans</name>
    <dbReference type="NCBI Taxonomy" id="926830"/>
    <lineage>
        <taxon>Bacteria</taxon>
        <taxon>Bacillati</taxon>
        <taxon>Actinomycetota</taxon>
        <taxon>Actinomycetes</taxon>
        <taxon>Pseudonocardiales</taxon>
        <taxon>Pseudonocardiaceae</taxon>
        <taxon>Haloechinothrix</taxon>
    </lineage>
</organism>
<evidence type="ECO:0000256" key="6">
    <source>
        <dbReference type="ARBA" id="ARBA00023136"/>
    </source>
</evidence>
<feature type="transmembrane region" description="Helical" evidence="7">
    <location>
        <begin position="140"/>
        <end position="159"/>
    </location>
</feature>
<evidence type="ECO:0000256" key="3">
    <source>
        <dbReference type="ARBA" id="ARBA00022692"/>
    </source>
</evidence>
<comment type="subcellular location">
    <subcellularLocation>
        <location evidence="1">Membrane</location>
        <topology evidence="1">Multi-pass membrane protein</topology>
    </subcellularLocation>
</comment>
<keyword evidence="6 7" id="KW-0472">Membrane</keyword>